<proteinExistence type="predicted"/>
<dbReference type="EMBL" id="JAWDGP010001129">
    <property type="protein sequence ID" value="KAK3794333.1"/>
    <property type="molecule type" value="Genomic_DNA"/>
</dbReference>
<protein>
    <submittedName>
        <fullName evidence="1">Uncharacterized protein</fullName>
    </submittedName>
</protein>
<comment type="caution">
    <text evidence="1">The sequence shown here is derived from an EMBL/GenBank/DDBJ whole genome shotgun (WGS) entry which is preliminary data.</text>
</comment>
<organism evidence="1 2">
    <name type="scientific">Elysia crispata</name>
    <name type="common">lettuce slug</name>
    <dbReference type="NCBI Taxonomy" id="231223"/>
    <lineage>
        <taxon>Eukaryota</taxon>
        <taxon>Metazoa</taxon>
        <taxon>Spiralia</taxon>
        <taxon>Lophotrochozoa</taxon>
        <taxon>Mollusca</taxon>
        <taxon>Gastropoda</taxon>
        <taxon>Heterobranchia</taxon>
        <taxon>Euthyneura</taxon>
        <taxon>Panpulmonata</taxon>
        <taxon>Sacoglossa</taxon>
        <taxon>Placobranchoidea</taxon>
        <taxon>Plakobranchidae</taxon>
        <taxon>Elysia</taxon>
    </lineage>
</organism>
<evidence type="ECO:0000313" key="2">
    <source>
        <dbReference type="Proteomes" id="UP001283361"/>
    </source>
</evidence>
<sequence length="92" mass="10018">MTVASLVDFRIYLNAVISTPVNFGLVDPGLDSNAECSIRSTRYLPKRHSKGDIKGVFSWSVSKRSCSGTLESDDVLAVMELSEGPNRAARRA</sequence>
<accession>A0AAE1AUV0</accession>
<reference evidence="1" key="1">
    <citation type="journal article" date="2023" name="G3 (Bethesda)">
        <title>A reference genome for the long-term kleptoplast-retaining sea slug Elysia crispata morphotype clarki.</title>
        <authorList>
            <person name="Eastman K.E."/>
            <person name="Pendleton A.L."/>
            <person name="Shaikh M.A."/>
            <person name="Suttiyut T."/>
            <person name="Ogas R."/>
            <person name="Tomko P."/>
            <person name="Gavelis G."/>
            <person name="Widhalm J.R."/>
            <person name="Wisecaver J.H."/>
        </authorList>
    </citation>
    <scope>NUCLEOTIDE SEQUENCE</scope>
    <source>
        <strain evidence="1">ECLA1</strain>
    </source>
</reference>
<keyword evidence="2" id="KW-1185">Reference proteome</keyword>
<dbReference type="Proteomes" id="UP001283361">
    <property type="component" value="Unassembled WGS sequence"/>
</dbReference>
<name>A0AAE1AUV0_9GAST</name>
<dbReference type="AlphaFoldDB" id="A0AAE1AUV0"/>
<gene>
    <name evidence="1" type="ORF">RRG08_061003</name>
</gene>
<evidence type="ECO:0000313" key="1">
    <source>
        <dbReference type="EMBL" id="KAK3794333.1"/>
    </source>
</evidence>